<reference evidence="2" key="1">
    <citation type="submission" date="2022-04" db="EMBL/GenBank/DDBJ databases">
        <title>Roseibium sp. CAU 1639 isolated from mud.</title>
        <authorList>
            <person name="Kim W."/>
        </authorList>
    </citation>
    <scope>NUCLEOTIDE SEQUENCE</scope>
    <source>
        <strain evidence="2">CAU 1639</strain>
    </source>
</reference>
<dbReference type="InterPro" id="IPR012495">
    <property type="entry name" value="TadE-like_dom"/>
</dbReference>
<keyword evidence="3" id="KW-1185">Reference proteome</keyword>
<dbReference type="Pfam" id="PF07811">
    <property type="entry name" value="TadE"/>
    <property type="match status" value="1"/>
</dbReference>
<evidence type="ECO:0000313" key="3">
    <source>
        <dbReference type="Proteomes" id="UP001431221"/>
    </source>
</evidence>
<proteinExistence type="predicted"/>
<evidence type="ECO:0000313" key="2">
    <source>
        <dbReference type="EMBL" id="MCK7614071.1"/>
    </source>
</evidence>
<dbReference type="EMBL" id="JALNMJ010000013">
    <property type="protein sequence ID" value="MCK7614071.1"/>
    <property type="molecule type" value="Genomic_DNA"/>
</dbReference>
<dbReference type="Proteomes" id="UP001431221">
    <property type="component" value="Unassembled WGS sequence"/>
</dbReference>
<feature type="domain" description="TadE-like" evidence="1">
    <location>
        <begin position="2"/>
        <end position="26"/>
    </location>
</feature>
<dbReference type="RefSeq" id="WP_248156460.1">
    <property type="nucleotide sequence ID" value="NZ_JALNMJ010000013.1"/>
</dbReference>
<name>A0ABT0GXA0_9HYPH</name>
<evidence type="ECO:0000259" key="1">
    <source>
        <dbReference type="Pfam" id="PF07811"/>
    </source>
</evidence>
<protein>
    <submittedName>
        <fullName evidence="2">Pilus assembly protein</fullName>
    </submittedName>
</protein>
<sequence>MSAVEFALILPVLLILLIGMEEITGAMNYDRKVSRIANSVADLVAQAQTIDKSELEAIMDLGAVILDPYPADTMEIIIASVTFDENGDASIDWSLDNSGEAASGWSKGSEPPITLPDTVAAPETSIVVSQVNLAYEPLFAGVFTQYFSRDSSLDLSDTYYLRPRLTDTVDCSDC</sequence>
<gene>
    <name evidence="2" type="ORF">M0H32_18025</name>
</gene>
<accession>A0ABT0GXA0</accession>
<comment type="caution">
    <text evidence="2">The sequence shown here is derived from an EMBL/GenBank/DDBJ whole genome shotgun (WGS) entry which is preliminary data.</text>
</comment>
<organism evidence="2 3">
    <name type="scientific">Roseibium sediminicola</name>
    <dbReference type="NCBI Taxonomy" id="2933272"/>
    <lineage>
        <taxon>Bacteria</taxon>
        <taxon>Pseudomonadati</taxon>
        <taxon>Pseudomonadota</taxon>
        <taxon>Alphaproteobacteria</taxon>
        <taxon>Hyphomicrobiales</taxon>
        <taxon>Stappiaceae</taxon>
        <taxon>Roseibium</taxon>
    </lineage>
</organism>